<comment type="subcellular location">
    <subcellularLocation>
        <location evidence="1">Membrane</location>
        <topology evidence="1">Single-pass type II membrane protein</topology>
    </subcellularLocation>
</comment>
<organism evidence="8 9">
    <name type="scientific">Trichoplusia ni</name>
    <name type="common">Cabbage looper</name>
    <dbReference type="NCBI Taxonomy" id="7111"/>
    <lineage>
        <taxon>Eukaryota</taxon>
        <taxon>Metazoa</taxon>
        <taxon>Ecdysozoa</taxon>
        <taxon>Arthropoda</taxon>
        <taxon>Hexapoda</taxon>
        <taxon>Insecta</taxon>
        <taxon>Pterygota</taxon>
        <taxon>Neoptera</taxon>
        <taxon>Endopterygota</taxon>
        <taxon>Lepidoptera</taxon>
        <taxon>Glossata</taxon>
        <taxon>Ditrysia</taxon>
        <taxon>Noctuoidea</taxon>
        <taxon>Noctuidae</taxon>
        <taxon>Plusiinae</taxon>
        <taxon>Trichoplusia</taxon>
    </lineage>
</organism>
<keyword evidence="6 7" id="KW-0472">Membrane</keyword>
<keyword evidence="3 7" id="KW-0812">Transmembrane</keyword>
<protein>
    <submittedName>
        <fullName evidence="9">Sodium/potassium-transporting ATPase subunit beta-1-like</fullName>
    </submittedName>
</protein>
<dbReference type="Pfam" id="PF00287">
    <property type="entry name" value="Na_K-ATPase"/>
    <property type="match status" value="1"/>
</dbReference>
<dbReference type="GO" id="GO:1990573">
    <property type="term" value="P:potassium ion import across plasma membrane"/>
    <property type="evidence" value="ECO:0007669"/>
    <property type="project" value="TreeGrafter"/>
</dbReference>
<sequence>MASKANGIEESWARAPPPKGTFFSRLTNAIYNTEENSFLGRTPKRWGIILTFYAVFYAVLALMFALCMGGLYLTLENKRPTYLLHESLIGANPGVASRPLYETPTLHYRTHNTSEYQPYVRQLDEFFGRYSDDLWYSTKTECTATDSYGYPNNPCIFIKVNKILSWNPEYYSVSELPEDMPDDLVEHIQALPPSEQHQVWISCEEEKSDNETRLEYPWGRGMPSSFYPYNNEQRYLSPIVAVKITAPDNNLIVIRCRAWAKNIIYNKSLKEPSGYTRFHLHIEGIDNGNNTEVVT</sequence>
<evidence type="ECO:0000313" key="8">
    <source>
        <dbReference type="Proteomes" id="UP000322000"/>
    </source>
</evidence>
<dbReference type="PANTHER" id="PTHR11523:SF46">
    <property type="entry name" value="SODIUM_POTASSIUM-TRANSPORTING ATPASE SUBUNIT BETA-2"/>
    <property type="match status" value="1"/>
</dbReference>
<dbReference type="PANTHER" id="PTHR11523">
    <property type="entry name" value="SODIUM/POTASSIUM-DEPENDENT ATPASE BETA SUBUNIT"/>
    <property type="match status" value="1"/>
</dbReference>
<dbReference type="GO" id="GO:0036376">
    <property type="term" value="P:sodium ion export across plasma membrane"/>
    <property type="evidence" value="ECO:0007669"/>
    <property type="project" value="TreeGrafter"/>
</dbReference>
<keyword evidence="8" id="KW-1185">Reference proteome</keyword>
<dbReference type="InterPro" id="IPR000402">
    <property type="entry name" value="Na/K_ATPase_sub_beta"/>
</dbReference>
<dbReference type="Gene3D" id="2.60.40.1660">
    <property type="entry name" value="Na, k-atpase alpha subunit"/>
    <property type="match status" value="1"/>
</dbReference>
<evidence type="ECO:0000256" key="4">
    <source>
        <dbReference type="ARBA" id="ARBA00022968"/>
    </source>
</evidence>
<evidence type="ECO:0000313" key="9">
    <source>
        <dbReference type="RefSeq" id="XP_026737743.1"/>
    </source>
</evidence>
<dbReference type="InterPro" id="IPR038702">
    <property type="entry name" value="Na/K_ATPase_sub_beta_sf"/>
</dbReference>
<evidence type="ECO:0000256" key="6">
    <source>
        <dbReference type="ARBA" id="ARBA00023136"/>
    </source>
</evidence>
<reference evidence="9" key="1">
    <citation type="submission" date="2025-08" db="UniProtKB">
        <authorList>
            <consortium name="RefSeq"/>
        </authorList>
    </citation>
    <scope>IDENTIFICATION</scope>
</reference>
<keyword evidence="4" id="KW-0735">Signal-anchor</keyword>
<feature type="transmembrane region" description="Helical" evidence="7">
    <location>
        <begin position="46"/>
        <end position="75"/>
    </location>
</feature>
<dbReference type="InParanoid" id="A0A7E5WAL3"/>
<dbReference type="KEGG" id="tnl:113500985"/>
<comment type="similarity">
    <text evidence="2">Belongs to the X(+)/potassium ATPases subunit beta family.</text>
</comment>
<evidence type="ECO:0000256" key="5">
    <source>
        <dbReference type="ARBA" id="ARBA00022989"/>
    </source>
</evidence>
<dbReference type="OrthoDB" id="5912413at2759"/>
<evidence type="ECO:0000256" key="7">
    <source>
        <dbReference type="SAM" id="Phobius"/>
    </source>
</evidence>
<dbReference type="GO" id="GO:0006883">
    <property type="term" value="P:intracellular sodium ion homeostasis"/>
    <property type="evidence" value="ECO:0007669"/>
    <property type="project" value="TreeGrafter"/>
</dbReference>
<dbReference type="RefSeq" id="XP_026737743.1">
    <property type="nucleotide sequence ID" value="XM_026881942.1"/>
</dbReference>
<dbReference type="GO" id="GO:0001671">
    <property type="term" value="F:ATPase activator activity"/>
    <property type="evidence" value="ECO:0007669"/>
    <property type="project" value="TreeGrafter"/>
</dbReference>
<dbReference type="GeneID" id="113500985"/>
<evidence type="ECO:0000256" key="3">
    <source>
        <dbReference type="ARBA" id="ARBA00022692"/>
    </source>
</evidence>
<name>A0A7E5WAL3_TRINI</name>
<dbReference type="AlphaFoldDB" id="A0A7E5WAL3"/>
<accession>A0A7E5WAL3</accession>
<dbReference type="GO" id="GO:0030007">
    <property type="term" value="P:intracellular potassium ion homeostasis"/>
    <property type="evidence" value="ECO:0007669"/>
    <property type="project" value="TreeGrafter"/>
</dbReference>
<gene>
    <name evidence="9" type="primary">LOC113500985</name>
</gene>
<keyword evidence="5 7" id="KW-1133">Transmembrane helix</keyword>
<evidence type="ECO:0000256" key="2">
    <source>
        <dbReference type="ARBA" id="ARBA00005876"/>
    </source>
</evidence>
<evidence type="ECO:0000256" key="1">
    <source>
        <dbReference type="ARBA" id="ARBA00004606"/>
    </source>
</evidence>
<dbReference type="GO" id="GO:0005890">
    <property type="term" value="C:sodium:potassium-exchanging ATPase complex"/>
    <property type="evidence" value="ECO:0007669"/>
    <property type="project" value="InterPro"/>
</dbReference>
<dbReference type="Proteomes" id="UP000322000">
    <property type="component" value="Chromosome 15"/>
</dbReference>
<proteinExistence type="inferred from homology"/>